<proteinExistence type="predicted"/>
<dbReference type="PANTHER" id="PTHR31314:SF164">
    <property type="entry name" value="HTH MYB-TYPE DOMAIN-CONTAINING PROTEIN"/>
    <property type="match status" value="1"/>
</dbReference>
<dbReference type="InterPro" id="IPR017930">
    <property type="entry name" value="Myb_dom"/>
</dbReference>
<evidence type="ECO:0000313" key="7">
    <source>
        <dbReference type="Proteomes" id="UP000886520"/>
    </source>
</evidence>
<accession>A0A9D4U1R2</accession>
<dbReference type="GO" id="GO:0003677">
    <property type="term" value="F:DNA binding"/>
    <property type="evidence" value="ECO:0007669"/>
    <property type="project" value="InterPro"/>
</dbReference>
<dbReference type="SUPFAM" id="SSF46689">
    <property type="entry name" value="Homeodomain-like"/>
    <property type="match status" value="1"/>
</dbReference>
<dbReference type="NCBIfam" id="TIGR01557">
    <property type="entry name" value="myb_SHAQKYF"/>
    <property type="match status" value="1"/>
</dbReference>
<evidence type="ECO:0000256" key="2">
    <source>
        <dbReference type="ARBA" id="ARBA00023163"/>
    </source>
</evidence>
<name>A0A9D4U1R2_ADICA</name>
<protein>
    <recommendedName>
        <fullName evidence="5">HTH myb-type domain-containing protein</fullName>
    </recommendedName>
</protein>
<dbReference type="EMBL" id="JABFUD020000025">
    <property type="protein sequence ID" value="KAI5059562.1"/>
    <property type="molecule type" value="Genomic_DNA"/>
</dbReference>
<dbReference type="Gene3D" id="1.10.10.60">
    <property type="entry name" value="Homeodomain-like"/>
    <property type="match status" value="1"/>
</dbReference>
<keyword evidence="7" id="KW-1185">Reference proteome</keyword>
<gene>
    <name evidence="6" type="ORF">GOP47_0025881</name>
</gene>
<dbReference type="InterPro" id="IPR001005">
    <property type="entry name" value="SANT/Myb"/>
</dbReference>
<feature type="region of interest" description="Disordered" evidence="4">
    <location>
        <begin position="1"/>
        <end position="85"/>
    </location>
</feature>
<comment type="caution">
    <text evidence="6">The sequence shown here is derived from an EMBL/GenBank/DDBJ whole genome shotgun (WGS) entry which is preliminary data.</text>
</comment>
<evidence type="ECO:0000256" key="1">
    <source>
        <dbReference type="ARBA" id="ARBA00023015"/>
    </source>
</evidence>
<dbReference type="PROSITE" id="PS51294">
    <property type="entry name" value="HTH_MYB"/>
    <property type="match status" value="1"/>
</dbReference>
<dbReference type="OrthoDB" id="551907at2759"/>
<organism evidence="6 7">
    <name type="scientific">Adiantum capillus-veneris</name>
    <name type="common">Maidenhair fern</name>
    <dbReference type="NCBI Taxonomy" id="13818"/>
    <lineage>
        <taxon>Eukaryota</taxon>
        <taxon>Viridiplantae</taxon>
        <taxon>Streptophyta</taxon>
        <taxon>Embryophyta</taxon>
        <taxon>Tracheophyta</taxon>
        <taxon>Polypodiopsida</taxon>
        <taxon>Polypodiidae</taxon>
        <taxon>Polypodiales</taxon>
        <taxon>Pteridineae</taxon>
        <taxon>Pteridaceae</taxon>
        <taxon>Vittarioideae</taxon>
        <taxon>Adiantum</taxon>
    </lineage>
</organism>
<evidence type="ECO:0000313" key="6">
    <source>
        <dbReference type="EMBL" id="KAI5059562.1"/>
    </source>
</evidence>
<feature type="domain" description="HTH myb-type" evidence="5">
    <location>
        <begin position="137"/>
        <end position="197"/>
    </location>
</feature>
<keyword evidence="1" id="KW-0805">Transcription regulation</keyword>
<feature type="region of interest" description="Disordered" evidence="4">
    <location>
        <begin position="252"/>
        <end position="273"/>
    </location>
</feature>
<evidence type="ECO:0000256" key="4">
    <source>
        <dbReference type="SAM" id="MobiDB-lite"/>
    </source>
</evidence>
<evidence type="ECO:0000256" key="3">
    <source>
        <dbReference type="ARBA" id="ARBA00023242"/>
    </source>
</evidence>
<dbReference type="AlphaFoldDB" id="A0A9D4U1R2"/>
<keyword evidence="3" id="KW-0539">Nucleus</keyword>
<dbReference type="InterPro" id="IPR006447">
    <property type="entry name" value="Myb_dom_plants"/>
</dbReference>
<keyword evidence="2" id="KW-0804">Transcription</keyword>
<dbReference type="InterPro" id="IPR046955">
    <property type="entry name" value="PHR1-like"/>
</dbReference>
<dbReference type="InterPro" id="IPR009057">
    <property type="entry name" value="Homeodomain-like_sf"/>
</dbReference>
<dbReference type="FunFam" id="1.10.10.60:FF:000002">
    <property type="entry name" value="Myb family transcription factor"/>
    <property type="match status" value="1"/>
</dbReference>
<feature type="compositionally biased region" description="Polar residues" evidence="4">
    <location>
        <begin position="12"/>
        <end position="31"/>
    </location>
</feature>
<dbReference type="Pfam" id="PF00249">
    <property type="entry name" value="Myb_DNA-binding"/>
    <property type="match status" value="1"/>
</dbReference>
<feature type="compositionally biased region" description="Basic residues" evidence="4">
    <location>
        <begin position="252"/>
        <end position="262"/>
    </location>
</feature>
<dbReference type="Proteomes" id="UP000886520">
    <property type="component" value="Chromosome 25"/>
</dbReference>
<sequence length="595" mass="65364">MDFMSYAAEPASCSSSSKDNQTNKDPAQSGSIAKCSNLMNWGGDHGSSSSSDLDNVGPEAGSVPSEAEGDDHLPISNRGNRIVGDHGSQANIMQMNSSQNLHQHFQCIGSSGHITGSGSGGACRQQGQGGSVRQYIRSKMPRLRWTPDLHHCFVQAVERLGGQERATPKLVLQHMDVKGLTIAHVKSHLQMYRSMKNDETSYIEGFTESSSVLGDEEKLKEAQFSRVHDEASYMPKWKVSCSRADLTSIHQHHYHHHHHHHPQQPPKHPAAGAAAEQPFFRISGAPLINKNFSSSSAAPNFHLQPVGLCSSSSRSALSFFHNDSVDHLEFSISPSLGLIKPQQQRHSEIDDIRHLRNSIQPAAGRDEGRPSDGSYFQAGGSKRPAGWPELHQTRSAHQPLQLLIGDRMSIAAASSRSIADNNIFDYDGIFHKLAKRPATANYPLKLFNGEDVDCEHSMRNAIRTLRPLSIPFADFQQEKASKDSGESMDLPVVTRPSLRTWAQFQQERQVQQLERCETLQLLPSEPEQHLAKNAEADGLLTLSLSTACTPLSASISPQHQHLSRLAVDQLWKPLAATTSNSCSVEPNLDLKISIA</sequence>
<dbReference type="PANTHER" id="PTHR31314">
    <property type="entry name" value="MYB FAMILY TRANSCRIPTION FACTOR PHL7-LIKE"/>
    <property type="match status" value="1"/>
</dbReference>
<reference evidence="6" key="1">
    <citation type="submission" date="2021-01" db="EMBL/GenBank/DDBJ databases">
        <title>Adiantum capillus-veneris genome.</title>
        <authorList>
            <person name="Fang Y."/>
            <person name="Liao Q."/>
        </authorList>
    </citation>
    <scope>NUCLEOTIDE SEQUENCE</scope>
    <source>
        <strain evidence="6">H3</strain>
        <tissue evidence="6">Leaf</tissue>
    </source>
</reference>
<dbReference type="GO" id="GO:0003700">
    <property type="term" value="F:DNA-binding transcription factor activity"/>
    <property type="evidence" value="ECO:0007669"/>
    <property type="project" value="InterPro"/>
</dbReference>
<evidence type="ECO:0000259" key="5">
    <source>
        <dbReference type="PROSITE" id="PS51294"/>
    </source>
</evidence>